<dbReference type="EMBL" id="BAFK01000005">
    <property type="protein sequence ID" value="GAB58327.1"/>
    <property type="molecule type" value="Genomic_DNA"/>
</dbReference>
<evidence type="ECO:0008006" key="5">
    <source>
        <dbReference type="Google" id="ProtNLM"/>
    </source>
</evidence>
<evidence type="ECO:0000256" key="1">
    <source>
        <dbReference type="SAM" id="Coils"/>
    </source>
</evidence>
<dbReference type="AlphaFoldDB" id="I1DW99"/>
<keyword evidence="4" id="KW-1185">Reference proteome</keyword>
<evidence type="ECO:0000256" key="2">
    <source>
        <dbReference type="SAM" id="Phobius"/>
    </source>
</evidence>
<keyword evidence="2" id="KW-0472">Membrane</keyword>
<name>I1DW99_9GAMM</name>
<reference evidence="3 4" key="1">
    <citation type="journal article" date="2012" name="J. Bacteriol.">
        <title>Genome Sequence of the Protease-Producing Bacterium Rheinheimera nanhaiensis E407-8T, Isolated from Deep-Sea Sediment of the South China Sea.</title>
        <authorList>
            <person name="Zhang X.-Y."/>
            <person name="Zhang Y.-J."/>
            <person name="Qin Q.-L."/>
            <person name="Xie B.-B."/>
            <person name="Chen X.-L."/>
            <person name="Zhou B.-C."/>
            <person name="Zhang Y.-Z."/>
        </authorList>
    </citation>
    <scope>NUCLEOTIDE SEQUENCE [LARGE SCALE GENOMIC DNA]</scope>
    <source>
        <strain evidence="3 4">E407-8</strain>
    </source>
</reference>
<evidence type="ECO:0000313" key="4">
    <source>
        <dbReference type="Proteomes" id="UP000004374"/>
    </source>
</evidence>
<dbReference type="Pfam" id="PF04612">
    <property type="entry name" value="T2SSM"/>
    <property type="match status" value="1"/>
</dbReference>
<comment type="caution">
    <text evidence="3">The sequence shown here is derived from an EMBL/GenBank/DDBJ whole genome shotgun (WGS) entry which is preliminary data.</text>
</comment>
<dbReference type="RefSeq" id="WP_008219906.1">
    <property type="nucleotide sequence ID" value="NZ_BAFK01000005.1"/>
</dbReference>
<organism evidence="3 4">
    <name type="scientific">Rheinheimera nanhaiensis E407-8</name>
    <dbReference type="NCBI Taxonomy" id="562729"/>
    <lineage>
        <taxon>Bacteria</taxon>
        <taxon>Pseudomonadati</taxon>
        <taxon>Pseudomonadota</taxon>
        <taxon>Gammaproteobacteria</taxon>
        <taxon>Chromatiales</taxon>
        <taxon>Chromatiaceae</taxon>
        <taxon>Rheinheimera</taxon>
    </lineage>
</organism>
<proteinExistence type="predicted"/>
<dbReference type="OrthoDB" id="9151209at2"/>
<accession>I1DW99</accession>
<feature type="transmembrane region" description="Helical" evidence="2">
    <location>
        <begin position="20"/>
        <end position="39"/>
    </location>
</feature>
<feature type="coiled-coil region" evidence="1">
    <location>
        <begin position="53"/>
        <end position="99"/>
    </location>
</feature>
<evidence type="ECO:0000313" key="3">
    <source>
        <dbReference type="EMBL" id="GAB58327.1"/>
    </source>
</evidence>
<keyword evidence="2" id="KW-1133">Transmembrane helix</keyword>
<sequence>MTLWQQLDERFNTLQRREQLMIWASTLLLTLWLTFVYVLEPLWQAGNSYRDRLASVEKQHQEAQQLATTLRSELGTDADAEYRQRITQLEQQQRELTAQITQSTSHFIAAEQMVALLHNLLQSSSGVQLKQLTTAAPKAVLLAGQTEADTPLLYQHQLTLVINSNYAALLKVLNDIEQLPWLVNWAGLRYHVTDYPSADMTLELITVSEHEDFIRL</sequence>
<gene>
    <name evidence="3" type="ORF">RNAN_1299</name>
</gene>
<dbReference type="STRING" id="562729.RNAN_1299"/>
<dbReference type="Proteomes" id="UP000004374">
    <property type="component" value="Unassembled WGS sequence"/>
</dbReference>
<keyword evidence="1" id="KW-0175">Coiled coil</keyword>
<protein>
    <recommendedName>
        <fullName evidence="5">MSHA biogenesis protein MshJ</fullName>
    </recommendedName>
</protein>
<keyword evidence="2" id="KW-0812">Transmembrane</keyword>
<dbReference type="InterPro" id="IPR007690">
    <property type="entry name" value="T2SS_GspM"/>
</dbReference>